<keyword evidence="6" id="KW-1185">Reference proteome</keyword>
<dbReference type="SMART" id="SM00737">
    <property type="entry name" value="ML"/>
    <property type="match status" value="1"/>
</dbReference>
<proteinExistence type="inferred from homology"/>
<organism evidence="6 7">
    <name type="scientific">Bicyclus anynana</name>
    <name type="common">Squinting bush brown butterfly</name>
    <dbReference type="NCBI Taxonomy" id="110368"/>
    <lineage>
        <taxon>Eukaryota</taxon>
        <taxon>Metazoa</taxon>
        <taxon>Ecdysozoa</taxon>
        <taxon>Arthropoda</taxon>
        <taxon>Hexapoda</taxon>
        <taxon>Insecta</taxon>
        <taxon>Pterygota</taxon>
        <taxon>Neoptera</taxon>
        <taxon>Endopterygota</taxon>
        <taxon>Lepidoptera</taxon>
        <taxon>Glossata</taxon>
        <taxon>Ditrysia</taxon>
        <taxon>Papilionoidea</taxon>
        <taxon>Nymphalidae</taxon>
        <taxon>Satyrinae</taxon>
        <taxon>Satyrini</taxon>
        <taxon>Mycalesina</taxon>
        <taxon>Bicyclus</taxon>
    </lineage>
</organism>
<keyword evidence="3" id="KW-0964">Secreted</keyword>
<dbReference type="OrthoDB" id="6576058at2759"/>
<evidence type="ECO:0000256" key="3">
    <source>
        <dbReference type="ARBA" id="ARBA00022525"/>
    </source>
</evidence>
<dbReference type="RefSeq" id="XP_023940460.1">
    <property type="nucleotide sequence ID" value="XM_024084692.2"/>
</dbReference>
<dbReference type="InterPro" id="IPR003172">
    <property type="entry name" value="ML_dom"/>
</dbReference>
<keyword evidence="4" id="KW-0732">Signal</keyword>
<dbReference type="KEGG" id="bany:112047552"/>
<dbReference type="AlphaFoldDB" id="A0A6J1MY08"/>
<comment type="similarity">
    <text evidence="2">Belongs to the NPC2 family.</text>
</comment>
<evidence type="ECO:0000313" key="6">
    <source>
        <dbReference type="Proteomes" id="UP001652582"/>
    </source>
</evidence>
<evidence type="ECO:0000256" key="2">
    <source>
        <dbReference type="ARBA" id="ARBA00006370"/>
    </source>
</evidence>
<feature type="domain" description="MD-2-related lipid-recognition" evidence="5">
    <location>
        <begin position="21"/>
        <end position="148"/>
    </location>
</feature>
<comment type="subcellular location">
    <subcellularLocation>
        <location evidence="1">Secreted</location>
    </subcellularLocation>
</comment>
<evidence type="ECO:0000256" key="1">
    <source>
        <dbReference type="ARBA" id="ARBA00004613"/>
    </source>
</evidence>
<evidence type="ECO:0000259" key="5">
    <source>
        <dbReference type="SMART" id="SM00737"/>
    </source>
</evidence>
<reference evidence="7" key="1">
    <citation type="submission" date="2025-08" db="UniProtKB">
        <authorList>
            <consortium name="RefSeq"/>
        </authorList>
    </citation>
    <scope>IDENTIFICATION</scope>
</reference>
<evidence type="ECO:0000313" key="7">
    <source>
        <dbReference type="RefSeq" id="XP_023940460.1"/>
    </source>
</evidence>
<accession>A0A6J1MY08</accession>
<feature type="chain" id="PRO_5026831256" evidence="4">
    <location>
        <begin position="17"/>
        <end position="158"/>
    </location>
</feature>
<dbReference type="Proteomes" id="UP001652582">
    <property type="component" value="Chromosome 16"/>
</dbReference>
<protein>
    <submittedName>
        <fullName evidence="7">MD-2-related lipid-recognition protein-like</fullName>
    </submittedName>
</protein>
<dbReference type="GO" id="GO:0005576">
    <property type="term" value="C:extracellular region"/>
    <property type="evidence" value="ECO:0007669"/>
    <property type="project" value="UniProtKB-SubCell"/>
</dbReference>
<feature type="signal peptide" evidence="4">
    <location>
        <begin position="1"/>
        <end position="16"/>
    </location>
</feature>
<dbReference type="FunFam" id="2.60.40.770:FF:000001">
    <property type="entry name" value="NPC intracellular cholesterol transporter 2"/>
    <property type="match status" value="1"/>
</dbReference>
<dbReference type="Gene3D" id="2.60.40.770">
    <property type="match status" value="1"/>
</dbReference>
<dbReference type="Pfam" id="PF02221">
    <property type="entry name" value="E1_DerP2_DerF2"/>
    <property type="match status" value="1"/>
</dbReference>
<evidence type="ECO:0000256" key="4">
    <source>
        <dbReference type="SAM" id="SignalP"/>
    </source>
</evidence>
<name>A0A6J1MY08_BICAN</name>
<gene>
    <name evidence="7" type="primary">LOC112047552</name>
</gene>
<dbReference type="SUPFAM" id="SSF81296">
    <property type="entry name" value="E set domains"/>
    <property type="match status" value="1"/>
</dbReference>
<dbReference type="GeneID" id="112047552"/>
<dbReference type="InterPro" id="IPR014756">
    <property type="entry name" value="Ig_E-set"/>
</dbReference>
<sequence>MKVYIFCLALFGVAFGEVAKFTRCDESNDDICEVKEVRVTPCNAGAATCALTLGSESSIEFDFVPKFAASQLTSTLFWASPGGDVPFSEFSNVAACAYTSCPTQPDVQQQLAYSLRLSKKLPTGKFTFKWQLWDANDKSKKCCFKTNVKLLKDRKTHK</sequence>